<dbReference type="AlphaFoldDB" id="A0A5J9VZW1"/>
<feature type="compositionally biased region" description="Polar residues" evidence="1">
    <location>
        <begin position="257"/>
        <end position="266"/>
    </location>
</feature>
<reference evidence="2 3" key="1">
    <citation type="journal article" date="2019" name="Sci. Rep.">
        <title>A high-quality genome of Eragrostis curvula grass provides insights into Poaceae evolution and supports new strategies to enhance forage quality.</title>
        <authorList>
            <person name="Carballo J."/>
            <person name="Santos B.A.C.M."/>
            <person name="Zappacosta D."/>
            <person name="Garbus I."/>
            <person name="Selva J.P."/>
            <person name="Gallo C.A."/>
            <person name="Diaz A."/>
            <person name="Albertini E."/>
            <person name="Caccamo M."/>
            <person name="Echenique V."/>
        </authorList>
    </citation>
    <scope>NUCLEOTIDE SEQUENCE [LARGE SCALE GENOMIC DNA]</scope>
    <source>
        <strain evidence="3">cv. Victoria</strain>
        <tissue evidence="2">Leaf</tissue>
    </source>
</reference>
<feature type="region of interest" description="Disordered" evidence="1">
    <location>
        <begin position="44"/>
        <end position="67"/>
    </location>
</feature>
<feature type="compositionally biased region" description="Low complexity" evidence="1">
    <location>
        <begin position="46"/>
        <end position="56"/>
    </location>
</feature>
<dbReference type="Gramene" id="TVU41176">
    <property type="protein sequence ID" value="TVU41176"/>
    <property type="gene ID" value="EJB05_14675"/>
</dbReference>
<proteinExistence type="predicted"/>
<gene>
    <name evidence="2" type="ORF">EJB05_14675</name>
</gene>
<protein>
    <submittedName>
        <fullName evidence="2">Uncharacterized protein</fullName>
    </submittedName>
</protein>
<evidence type="ECO:0000256" key="1">
    <source>
        <dbReference type="SAM" id="MobiDB-lite"/>
    </source>
</evidence>
<feature type="non-terminal residue" evidence="2">
    <location>
        <position position="1"/>
    </location>
</feature>
<sequence>MADQVPADGEDPPEHNGNPHPFEGPILPGVPDFVVNAADQFMAQMPNNNQGNNQGPHQMEHDEVSNASSVNQVAPQHMFVPAPRMARQMNIEAHVSVQPEKENNDILMQIAANSLRSIINSFSRIHTDIPNGPFTITVPAAFFTTEASGPRSNNVQIEMIPPTSGTILALLAPTPDTHAEEISHNVCFTFSAKPPVKKQYVRRRFKTANNSVALMEIPTSAEPQHFNDGEMQPMLNNEATTEPEMISSGQRKREASEPTQDATPLPSSKLKRSNRISKRSNGHRVQVIPPTLQKKTAKTESKKKRRIDFNDNIPSDLLLNSQAYLT</sequence>
<keyword evidence="3" id="KW-1185">Reference proteome</keyword>
<evidence type="ECO:0000313" key="2">
    <source>
        <dbReference type="EMBL" id="TVU41176.1"/>
    </source>
</evidence>
<dbReference type="EMBL" id="RWGY01000007">
    <property type="protein sequence ID" value="TVU41176.1"/>
    <property type="molecule type" value="Genomic_DNA"/>
</dbReference>
<evidence type="ECO:0000313" key="3">
    <source>
        <dbReference type="Proteomes" id="UP000324897"/>
    </source>
</evidence>
<accession>A0A5J9VZW1</accession>
<dbReference type="Proteomes" id="UP000324897">
    <property type="component" value="Chromosome 4"/>
</dbReference>
<name>A0A5J9VZW1_9POAL</name>
<feature type="compositionally biased region" description="Basic residues" evidence="1">
    <location>
        <begin position="269"/>
        <end position="282"/>
    </location>
</feature>
<feature type="region of interest" description="Disordered" evidence="1">
    <location>
        <begin position="1"/>
        <end position="30"/>
    </location>
</feature>
<comment type="caution">
    <text evidence="2">The sequence shown here is derived from an EMBL/GenBank/DDBJ whole genome shotgun (WGS) entry which is preliminary data.</text>
</comment>
<organism evidence="2 3">
    <name type="scientific">Eragrostis curvula</name>
    <name type="common">weeping love grass</name>
    <dbReference type="NCBI Taxonomy" id="38414"/>
    <lineage>
        <taxon>Eukaryota</taxon>
        <taxon>Viridiplantae</taxon>
        <taxon>Streptophyta</taxon>
        <taxon>Embryophyta</taxon>
        <taxon>Tracheophyta</taxon>
        <taxon>Spermatophyta</taxon>
        <taxon>Magnoliopsida</taxon>
        <taxon>Liliopsida</taxon>
        <taxon>Poales</taxon>
        <taxon>Poaceae</taxon>
        <taxon>PACMAD clade</taxon>
        <taxon>Chloridoideae</taxon>
        <taxon>Eragrostideae</taxon>
        <taxon>Eragrostidinae</taxon>
        <taxon>Eragrostis</taxon>
    </lineage>
</organism>
<feature type="region of interest" description="Disordered" evidence="1">
    <location>
        <begin position="241"/>
        <end position="308"/>
    </location>
</feature>